<dbReference type="OrthoDB" id="8563563at2"/>
<gene>
    <name evidence="1" type="ORF">SAMN04489707_102745</name>
</gene>
<dbReference type="EMBL" id="FPBX01000027">
    <property type="protein sequence ID" value="SFU85690.1"/>
    <property type="molecule type" value="Genomic_DNA"/>
</dbReference>
<name>A0A1I7JKK2_9BURK</name>
<evidence type="ECO:0000313" key="1">
    <source>
        <dbReference type="EMBL" id="SFU85690.1"/>
    </source>
</evidence>
<keyword evidence="2" id="KW-1185">Reference proteome</keyword>
<proteinExistence type="predicted"/>
<reference evidence="1 2" key="1">
    <citation type="submission" date="2016-10" db="EMBL/GenBank/DDBJ databases">
        <authorList>
            <person name="de Groot N.N."/>
        </authorList>
    </citation>
    <scope>NUCLEOTIDE SEQUENCE [LARGE SCALE GENOMIC DNA]</scope>
    <source>
        <strain evidence="1 2">R-24608</strain>
    </source>
</reference>
<accession>A0A1I7JKK2</accession>
<organism evidence="1 2">
    <name type="scientific">Paenacidovorax caeni</name>
    <dbReference type="NCBI Taxonomy" id="343013"/>
    <lineage>
        <taxon>Bacteria</taxon>
        <taxon>Pseudomonadati</taxon>
        <taxon>Pseudomonadota</taxon>
        <taxon>Betaproteobacteria</taxon>
        <taxon>Burkholderiales</taxon>
        <taxon>Comamonadaceae</taxon>
        <taxon>Paenacidovorax</taxon>
    </lineage>
</organism>
<dbReference type="RefSeq" id="WP_054256672.1">
    <property type="nucleotide sequence ID" value="NZ_CYIG01000022.1"/>
</dbReference>
<dbReference type="AlphaFoldDB" id="A0A1I7JKK2"/>
<dbReference type="Proteomes" id="UP000183656">
    <property type="component" value="Unassembled WGS sequence"/>
</dbReference>
<protein>
    <submittedName>
        <fullName evidence="1">Uncharacterized protein</fullName>
    </submittedName>
</protein>
<sequence>MIRRDWKRLRPSSLVHAMRLCKEFAQAKHNLSVERIADRMGATHDALYKWLATGRMPAILIPTFELACGCNYISEWLAASAGRLVVPMPTGRKAEGTELLDMNSSCAAALQLLTAFYQAPTEADTEATLAALRLHLEQVAYHHANVARYATPELEFDA</sequence>
<evidence type="ECO:0000313" key="2">
    <source>
        <dbReference type="Proteomes" id="UP000183656"/>
    </source>
</evidence>
<dbReference type="STRING" id="343013.SAMN04489707_102745"/>